<protein>
    <recommendedName>
        <fullName evidence="2">PD-(D/E)XK endonuclease-like domain-containing protein</fullName>
    </recommendedName>
</protein>
<comment type="caution">
    <text evidence="3">The sequence shown here is derived from an EMBL/GenBank/DDBJ whole genome shotgun (WGS) entry which is preliminary data.</text>
</comment>
<feature type="region of interest" description="Disordered" evidence="1">
    <location>
        <begin position="250"/>
        <end position="274"/>
    </location>
</feature>
<feature type="domain" description="PD-(D/E)XK endonuclease-like" evidence="2">
    <location>
        <begin position="22"/>
        <end position="242"/>
    </location>
</feature>
<dbReference type="Gene3D" id="3.90.320.10">
    <property type="match status" value="1"/>
</dbReference>
<accession>A0A1F6F0C9</accession>
<sequence>MPRGYVRRTKGLYDPKGVELFRVSRSKIDLFLECPRCFWLDQRLGVKRPEWPAFSLNNAVDELLKREFDTHRAKGEPHPLMKAYKVDAVPLRDSRLEEWRDAMRRGVQFHHKKTNLIVRGGIDDVWVTPKKELHVVDYKATSKKEEVSLEGYWQQAYKRQVEVYQWLLRGIGEKVSDTAYFVYVNGDSDAPSFDGRLEFDVKVISHKGDDSWVEPTVVKLAESLRSDQIPQRSDLCEYCGYREEAGKELQTRASAKGGSASGGRGKFAQKSLGL</sequence>
<dbReference type="Pfam" id="PF12705">
    <property type="entry name" value="PDDEXK_1"/>
    <property type="match status" value="1"/>
</dbReference>
<evidence type="ECO:0000313" key="3">
    <source>
        <dbReference type="EMBL" id="OGG79293.1"/>
    </source>
</evidence>
<dbReference type="STRING" id="1798512.A3A39_01845"/>
<dbReference type="Proteomes" id="UP000177372">
    <property type="component" value="Unassembled WGS sequence"/>
</dbReference>
<organism evidence="3 4">
    <name type="scientific">Candidatus Kaiserbacteria bacterium RIFCSPLOWO2_01_FULL_54_13</name>
    <dbReference type="NCBI Taxonomy" id="1798512"/>
    <lineage>
        <taxon>Bacteria</taxon>
        <taxon>Candidatus Kaiseribacteriota</taxon>
    </lineage>
</organism>
<evidence type="ECO:0000313" key="4">
    <source>
        <dbReference type="Proteomes" id="UP000177372"/>
    </source>
</evidence>
<dbReference type="InterPro" id="IPR011604">
    <property type="entry name" value="PDDEXK-like_dom_sf"/>
</dbReference>
<name>A0A1F6F0C9_9BACT</name>
<dbReference type="InterPro" id="IPR038726">
    <property type="entry name" value="PDDEXK_AddAB-type"/>
</dbReference>
<gene>
    <name evidence="3" type="ORF">A3A39_01845</name>
</gene>
<evidence type="ECO:0000259" key="2">
    <source>
        <dbReference type="Pfam" id="PF12705"/>
    </source>
</evidence>
<evidence type="ECO:0000256" key="1">
    <source>
        <dbReference type="SAM" id="MobiDB-lite"/>
    </source>
</evidence>
<dbReference type="AlphaFoldDB" id="A0A1F6F0C9"/>
<dbReference type="EMBL" id="MFLZ01000032">
    <property type="protein sequence ID" value="OGG79293.1"/>
    <property type="molecule type" value="Genomic_DNA"/>
</dbReference>
<reference evidence="3 4" key="1">
    <citation type="journal article" date="2016" name="Nat. Commun.">
        <title>Thousands of microbial genomes shed light on interconnected biogeochemical processes in an aquifer system.</title>
        <authorList>
            <person name="Anantharaman K."/>
            <person name="Brown C.T."/>
            <person name="Hug L.A."/>
            <person name="Sharon I."/>
            <person name="Castelle C.J."/>
            <person name="Probst A.J."/>
            <person name="Thomas B.C."/>
            <person name="Singh A."/>
            <person name="Wilkins M.J."/>
            <person name="Karaoz U."/>
            <person name="Brodie E.L."/>
            <person name="Williams K.H."/>
            <person name="Hubbard S.S."/>
            <person name="Banfield J.F."/>
        </authorList>
    </citation>
    <scope>NUCLEOTIDE SEQUENCE [LARGE SCALE GENOMIC DNA]</scope>
</reference>
<proteinExistence type="predicted"/>